<keyword evidence="2" id="KW-1185">Reference proteome</keyword>
<dbReference type="Proteomes" id="UP001157502">
    <property type="component" value="Chromosome 31"/>
</dbReference>
<accession>A0ACC2FAS9</accession>
<organism evidence="1 2">
    <name type="scientific">Dallia pectoralis</name>
    <name type="common">Alaska blackfish</name>
    <dbReference type="NCBI Taxonomy" id="75939"/>
    <lineage>
        <taxon>Eukaryota</taxon>
        <taxon>Metazoa</taxon>
        <taxon>Chordata</taxon>
        <taxon>Craniata</taxon>
        <taxon>Vertebrata</taxon>
        <taxon>Euteleostomi</taxon>
        <taxon>Actinopterygii</taxon>
        <taxon>Neopterygii</taxon>
        <taxon>Teleostei</taxon>
        <taxon>Protacanthopterygii</taxon>
        <taxon>Esociformes</taxon>
        <taxon>Umbridae</taxon>
        <taxon>Dallia</taxon>
    </lineage>
</organism>
<name>A0ACC2FAS9_DALPE</name>
<proteinExistence type="predicted"/>
<evidence type="ECO:0000313" key="1">
    <source>
        <dbReference type="EMBL" id="KAJ7988506.1"/>
    </source>
</evidence>
<comment type="caution">
    <text evidence="1">The sequence shown here is derived from an EMBL/GenBank/DDBJ whole genome shotgun (WGS) entry which is preliminary data.</text>
</comment>
<protein>
    <submittedName>
        <fullName evidence="1">Uncharacterized protein</fullName>
    </submittedName>
</protein>
<dbReference type="EMBL" id="CM055758">
    <property type="protein sequence ID" value="KAJ7988506.1"/>
    <property type="molecule type" value="Genomic_DNA"/>
</dbReference>
<sequence>MLRPRQHFRLSVMIFAYCQRTLDPVRMIATVSNQLHHWVFFSCCNNSSLTLQNSKDQAGHKPNGKYKHSQSPQQPDSDNLTKLQQQPGGKKFNFRKDVQSVRMLPWQSQELPWVENQYVTIFVEDENDENICSRQIVQCMALSSPVNLILFDV</sequence>
<gene>
    <name evidence="1" type="ORF">DPEC_G00324270</name>
</gene>
<reference evidence="1" key="1">
    <citation type="submission" date="2021-05" db="EMBL/GenBank/DDBJ databases">
        <authorList>
            <person name="Pan Q."/>
            <person name="Jouanno E."/>
            <person name="Zahm M."/>
            <person name="Klopp C."/>
            <person name="Cabau C."/>
            <person name="Louis A."/>
            <person name="Berthelot C."/>
            <person name="Parey E."/>
            <person name="Roest Crollius H."/>
            <person name="Montfort J."/>
            <person name="Robinson-Rechavi M."/>
            <person name="Bouchez O."/>
            <person name="Lampietro C."/>
            <person name="Lopez Roques C."/>
            <person name="Donnadieu C."/>
            <person name="Postlethwait J."/>
            <person name="Bobe J."/>
            <person name="Dillon D."/>
            <person name="Chandos A."/>
            <person name="von Hippel F."/>
            <person name="Guiguen Y."/>
        </authorList>
    </citation>
    <scope>NUCLEOTIDE SEQUENCE</scope>
    <source>
        <strain evidence="1">YG-Jan2019</strain>
    </source>
</reference>
<evidence type="ECO:0000313" key="2">
    <source>
        <dbReference type="Proteomes" id="UP001157502"/>
    </source>
</evidence>